<sequence length="33" mass="3495">VGYIIASIKNVDDSRVGDTITHANRPASEPLQG</sequence>
<dbReference type="Gene3D" id="2.40.30.10">
    <property type="entry name" value="Translation factors"/>
    <property type="match status" value="1"/>
</dbReference>
<keyword evidence="2" id="KW-1185">Reference proteome</keyword>
<evidence type="ECO:0000313" key="1">
    <source>
        <dbReference type="EMBL" id="EHJ06942.1"/>
    </source>
</evidence>
<dbReference type="EMBL" id="AEUN01000527">
    <property type="protein sequence ID" value="EHJ06942.1"/>
    <property type="molecule type" value="Genomic_DNA"/>
</dbReference>
<dbReference type="AlphaFoldDB" id="G5JLJ4"/>
<proteinExistence type="predicted"/>
<protein>
    <submittedName>
        <fullName evidence="1">GTP-binding protein LepA</fullName>
    </submittedName>
</protein>
<dbReference type="Proteomes" id="UP000005413">
    <property type="component" value="Unassembled WGS sequence"/>
</dbReference>
<feature type="non-terminal residue" evidence="1">
    <location>
        <position position="1"/>
    </location>
</feature>
<gene>
    <name evidence="1" type="ORF">SS7213T_11805</name>
</gene>
<reference evidence="1 2" key="1">
    <citation type="journal article" date="2012" name="BMC Genomics">
        <title>Comparative genomic analysis of the genus Staphylococcus including Staphylococcus aureus and its newly described sister species Staphylococcus simiae.</title>
        <authorList>
            <person name="Suzuki H."/>
            <person name="Lefebure T."/>
            <person name="Pavinski Bitar P."/>
            <person name="Stanhope M.J."/>
        </authorList>
    </citation>
    <scope>NUCLEOTIDE SEQUENCE [LARGE SCALE GENOMIC DNA]</scope>
    <source>
        <strain evidence="1 2">CCM 7213</strain>
    </source>
</reference>
<name>G5JLJ4_9STAP</name>
<comment type="caution">
    <text evidence="1">The sequence shown here is derived from an EMBL/GenBank/DDBJ whole genome shotgun (WGS) entry which is preliminary data.</text>
</comment>
<feature type="non-terminal residue" evidence="1">
    <location>
        <position position="33"/>
    </location>
</feature>
<accession>G5JLJ4</accession>
<evidence type="ECO:0000313" key="2">
    <source>
        <dbReference type="Proteomes" id="UP000005413"/>
    </source>
</evidence>
<organism evidence="1 2">
    <name type="scientific">Staphylococcus simiae CCM 7213 = CCUG 51256</name>
    <dbReference type="NCBI Taxonomy" id="911238"/>
    <lineage>
        <taxon>Bacteria</taxon>
        <taxon>Bacillati</taxon>
        <taxon>Bacillota</taxon>
        <taxon>Bacilli</taxon>
        <taxon>Bacillales</taxon>
        <taxon>Staphylococcaceae</taxon>
        <taxon>Staphylococcus</taxon>
    </lineage>
</organism>